<keyword evidence="2" id="KW-1133">Transmembrane helix</keyword>
<name>A0AAJ5C0C2_9SPHI</name>
<evidence type="ECO:0000256" key="2">
    <source>
        <dbReference type="SAM" id="Phobius"/>
    </source>
</evidence>
<dbReference type="InterPro" id="IPR007621">
    <property type="entry name" value="TPM_dom"/>
</dbReference>
<dbReference type="EMBL" id="LT906468">
    <property type="protein sequence ID" value="SNV50041.1"/>
    <property type="molecule type" value="Genomic_DNA"/>
</dbReference>
<protein>
    <submittedName>
        <fullName evidence="4">Domain of uncharacterized function (DUF477)</fullName>
    </submittedName>
</protein>
<feature type="region of interest" description="Disordered" evidence="1">
    <location>
        <begin position="471"/>
        <end position="502"/>
    </location>
</feature>
<dbReference type="Gene3D" id="3.10.310.50">
    <property type="match status" value="1"/>
</dbReference>
<feature type="transmembrane region" description="Helical" evidence="2">
    <location>
        <begin position="278"/>
        <end position="294"/>
    </location>
</feature>
<feature type="compositionally biased region" description="Gly residues" evidence="1">
    <location>
        <begin position="474"/>
        <end position="502"/>
    </location>
</feature>
<organism evidence="4 5">
    <name type="scientific">Sphingobacterium mizutaii</name>
    <dbReference type="NCBI Taxonomy" id="1010"/>
    <lineage>
        <taxon>Bacteria</taxon>
        <taxon>Pseudomonadati</taxon>
        <taxon>Bacteroidota</taxon>
        <taxon>Sphingobacteriia</taxon>
        <taxon>Sphingobacteriales</taxon>
        <taxon>Sphingobacteriaceae</taxon>
        <taxon>Sphingobacterium</taxon>
    </lineage>
</organism>
<reference evidence="4 5" key="1">
    <citation type="submission" date="2017-06" db="EMBL/GenBank/DDBJ databases">
        <authorList>
            <consortium name="Pathogen Informatics"/>
        </authorList>
    </citation>
    <scope>NUCLEOTIDE SEQUENCE [LARGE SCALE GENOMIC DNA]</scope>
    <source>
        <strain evidence="4 5">NCTC12149</strain>
    </source>
</reference>
<dbReference type="PANTHER" id="PTHR30373">
    <property type="entry name" value="UPF0603 PROTEIN YGCG"/>
    <property type="match status" value="1"/>
</dbReference>
<accession>A0AAJ5C0C2</accession>
<proteinExistence type="predicted"/>
<gene>
    <name evidence="4" type="ORF">SAMEA4412673_01938</name>
</gene>
<feature type="transmembrane region" description="Helical" evidence="2">
    <location>
        <begin position="244"/>
        <end position="266"/>
    </location>
</feature>
<dbReference type="AlphaFoldDB" id="A0AAJ5C0C2"/>
<dbReference type="RefSeq" id="WP_093096136.1">
    <property type="nucleotide sequence ID" value="NZ_FNGK01000001.1"/>
</dbReference>
<feature type="transmembrane region" description="Helical" evidence="2">
    <location>
        <begin position="318"/>
        <end position="341"/>
    </location>
</feature>
<keyword evidence="2" id="KW-0472">Membrane</keyword>
<dbReference type="KEGG" id="smiz:4412673_01938"/>
<evidence type="ECO:0000313" key="5">
    <source>
        <dbReference type="Proteomes" id="UP000215355"/>
    </source>
</evidence>
<feature type="transmembrane region" description="Helical" evidence="2">
    <location>
        <begin position="206"/>
        <end position="224"/>
    </location>
</feature>
<evidence type="ECO:0000256" key="1">
    <source>
        <dbReference type="SAM" id="MobiDB-lite"/>
    </source>
</evidence>
<dbReference type="Proteomes" id="UP000215355">
    <property type="component" value="Chromosome 1"/>
</dbReference>
<dbReference type="PANTHER" id="PTHR30373:SF2">
    <property type="entry name" value="UPF0603 PROTEIN YGCG"/>
    <property type="match status" value="1"/>
</dbReference>
<feature type="domain" description="TPM" evidence="3">
    <location>
        <begin position="55"/>
        <end position="174"/>
    </location>
</feature>
<dbReference type="Pfam" id="PF04536">
    <property type="entry name" value="TPM_phosphatase"/>
    <property type="match status" value="1"/>
</dbReference>
<evidence type="ECO:0000313" key="4">
    <source>
        <dbReference type="EMBL" id="SNV50041.1"/>
    </source>
</evidence>
<evidence type="ECO:0000259" key="3">
    <source>
        <dbReference type="Pfam" id="PF04536"/>
    </source>
</evidence>
<keyword evidence="2" id="KW-0812">Transmembrane</keyword>
<sequence>MKSNYPYFLGSTIKTLLWIGFILQGLLFTQSLSAQTIYNIDEVPSPKAKGQDYFVSDPDGILESHTVNLLDSISVDIEKQTGAEYAIVLVNDYDSDDDFQFALDLFNKWGIGKKEANNGLLLFIAKEKRQYRFISGYGMERIFPDVYLKRVGEKYLVPNFKEGNYDQGVYQASEFIAHILKSPNSLEELKSMMPEAIPFFNLQNPYFKNSLLVIGLFLILYIYIHIIGKRLKTEKQKLKPIAPFFYGLGCMAFLMFLSIFIFAFIFKNFEQVYQVKNTPYFLFVFGGLVLWMKIHDTQEAIKKSYVDEKEKGIALKKFAGLTFIPSILAPLALFNMGGILFRLNKYKHRYDPPDNSGDWERIIRTSKKSENSQYLNKGQLKEEKIGSRRYEIWKNKKTQELKLIPWDINKSLFECPECHFYTLEKNKEKVLKKATYTTRGEGEKMDKCENCDYILKLGTFFIPILERSSDGSSSSGGGGGSSSGGGSFGGGSSGGGGAGGRW</sequence>